<dbReference type="EMBL" id="BLPF01000001">
    <property type="protein sequence ID" value="GFJ79594.1"/>
    <property type="molecule type" value="Genomic_DNA"/>
</dbReference>
<dbReference type="Pfam" id="PF00440">
    <property type="entry name" value="TetR_N"/>
    <property type="match status" value="1"/>
</dbReference>
<comment type="caution">
    <text evidence="6">The sequence shown here is derived from an EMBL/GenBank/DDBJ whole genome shotgun (WGS) entry which is preliminary data.</text>
</comment>
<keyword evidence="7" id="KW-1185">Reference proteome</keyword>
<accession>A0A6V8K761</accession>
<feature type="domain" description="HTH tetR-type" evidence="5">
    <location>
        <begin position="19"/>
        <end position="79"/>
    </location>
</feature>
<dbReference type="Pfam" id="PF17754">
    <property type="entry name" value="TetR_C_14"/>
    <property type="match status" value="1"/>
</dbReference>
<dbReference type="InterPro" id="IPR001647">
    <property type="entry name" value="HTH_TetR"/>
</dbReference>
<dbReference type="Gene3D" id="1.10.357.10">
    <property type="entry name" value="Tetracycline Repressor, domain 2"/>
    <property type="match status" value="1"/>
</dbReference>
<dbReference type="PANTHER" id="PTHR30055:SF238">
    <property type="entry name" value="MYCOFACTOCIN BIOSYNTHESIS TRANSCRIPTIONAL REGULATOR MFTR-RELATED"/>
    <property type="match status" value="1"/>
</dbReference>
<evidence type="ECO:0000256" key="2">
    <source>
        <dbReference type="ARBA" id="ARBA00023125"/>
    </source>
</evidence>
<keyword evidence="3" id="KW-0804">Transcription</keyword>
<sequence>MFATFGRVIDAGLRERKKAATRVALSEAAMRLAEERGVEHVTAEAIAEAAGVSPRTFHNYFANKEEAILAATWDFVRDVVAALRARPARESALEAMRHIADDLIATSGGSVEQIAVRMRLMETSPALSSRNDVLREEVGRMVVEAVAERSGTDPDRDLYPRLLVASLHAALIASMDVWRAGKTGRDLTDLLKEAFDQLGAGLREPPR</sequence>
<evidence type="ECO:0000313" key="6">
    <source>
        <dbReference type="EMBL" id="GFJ79594.1"/>
    </source>
</evidence>
<evidence type="ECO:0000313" key="7">
    <source>
        <dbReference type="Proteomes" id="UP000482800"/>
    </source>
</evidence>
<proteinExistence type="predicted"/>
<evidence type="ECO:0000259" key="5">
    <source>
        <dbReference type="PROSITE" id="PS50977"/>
    </source>
</evidence>
<dbReference type="InterPro" id="IPR041347">
    <property type="entry name" value="MftR_C"/>
</dbReference>
<evidence type="ECO:0000256" key="4">
    <source>
        <dbReference type="PROSITE-ProRule" id="PRU00335"/>
    </source>
</evidence>
<evidence type="ECO:0000256" key="3">
    <source>
        <dbReference type="ARBA" id="ARBA00023163"/>
    </source>
</evidence>
<keyword evidence="1" id="KW-0805">Transcription regulation</keyword>
<dbReference type="GO" id="GO:0003700">
    <property type="term" value="F:DNA-binding transcription factor activity"/>
    <property type="evidence" value="ECO:0007669"/>
    <property type="project" value="TreeGrafter"/>
</dbReference>
<dbReference type="AlphaFoldDB" id="A0A6V8K761"/>
<dbReference type="InterPro" id="IPR023772">
    <property type="entry name" value="DNA-bd_HTH_TetR-type_CS"/>
</dbReference>
<dbReference type="SUPFAM" id="SSF46689">
    <property type="entry name" value="Homeodomain-like"/>
    <property type="match status" value="1"/>
</dbReference>
<dbReference type="PROSITE" id="PS01081">
    <property type="entry name" value="HTH_TETR_1"/>
    <property type="match status" value="1"/>
</dbReference>
<evidence type="ECO:0000256" key="1">
    <source>
        <dbReference type="ARBA" id="ARBA00023015"/>
    </source>
</evidence>
<gene>
    <name evidence="6" type="ORF">Phou_037740</name>
</gene>
<dbReference type="Proteomes" id="UP000482800">
    <property type="component" value="Unassembled WGS sequence"/>
</dbReference>
<protein>
    <submittedName>
        <fullName evidence="6">TetR family transcriptional regulator</fullName>
    </submittedName>
</protein>
<dbReference type="PANTHER" id="PTHR30055">
    <property type="entry name" value="HTH-TYPE TRANSCRIPTIONAL REGULATOR RUTR"/>
    <property type="match status" value="1"/>
</dbReference>
<name>A0A6V8K761_9ACTN</name>
<feature type="DNA-binding region" description="H-T-H motif" evidence="4">
    <location>
        <begin position="42"/>
        <end position="61"/>
    </location>
</feature>
<dbReference type="PRINTS" id="PR00455">
    <property type="entry name" value="HTHTETR"/>
</dbReference>
<dbReference type="Gene3D" id="1.10.10.60">
    <property type="entry name" value="Homeodomain-like"/>
    <property type="match status" value="1"/>
</dbReference>
<dbReference type="InterPro" id="IPR009057">
    <property type="entry name" value="Homeodomain-like_sf"/>
</dbReference>
<keyword evidence="2 4" id="KW-0238">DNA-binding</keyword>
<reference evidence="6 7" key="2">
    <citation type="submission" date="2020-03" db="EMBL/GenBank/DDBJ databases">
        <authorList>
            <person name="Ichikawa N."/>
            <person name="Kimura A."/>
            <person name="Kitahashi Y."/>
            <person name="Uohara A."/>
        </authorList>
    </citation>
    <scope>NUCLEOTIDE SEQUENCE [LARGE SCALE GENOMIC DNA]</scope>
    <source>
        <strain evidence="6 7">NBRC 108639</strain>
    </source>
</reference>
<dbReference type="GO" id="GO:0000976">
    <property type="term" value="F:transcription cis-regulatory region binding"/>
    <property type="evidence" value="ECO:0007669"/>
    <property type="project" value="TreeGrafter"/>
</dbReference>
<dbReference type="PROSITE" id="PS50977">
    <property type="entry name" value="HTH_TETR_2"/>
    <property type="match status" value="1"/>
</dbReference>
<reference evidence="6 7" key="1">
    <citation type="submission" date="2020-03" db="EMBL/GenBank/DDBJ databases">
        <title>Whole genome shotgun sequence of Phytohabitans houttuyneae NBRC 108639.</title>
        <authorList>
            <person name="Komaki H."/>
            <person name="Tamura T."/>
        </authorList>
    </citation>
    <scope>NUCLEOTIDE SEQUENCE [LARGE SCALE GENOMIC DNA]</scope>
    <source>
        <strain evidence="6 7">NBRC 108639</strain>
    </source>
</reference>
<organism evidence="6 7">
    <name type="scientific">Phytohabitans houttuyneae</name>
    <dbReference type="NCBI Taxonomy" id="1076126"/>
    <lineage>
        <taxon>Bacteria</taxon>
        <taxon>Bacillati</taxon>
        <taxon>Actinomycetota</taxon>
        <taxon>Actinomycetes</taxon>
        <taxon>Micromonosporales</taxon>
        <taxon>Micromonosporaceae</taxon>
    </lineage>
</organism>
<dbReference type="InterPro" id="IPR050109">
    <property type="entry name" value="HTH-type_TetR-like_transc_reg"/>
</dbReference>